<dbReference type="InterPro" id="IPR007069">
    <property type="entry name" value="Transposase_32"/>
</dbReference>
<dbReference type="Proteomes" id="UP000537131">
    <property type="component" value="Unassembled WGS sequence"/>
</dbReference>
<accession>A0A7Y0EHV4</accession>
<name>A0A7Y0EHV4_9CLOT</name>
<proteinExistence type="predicted"/>
<evidence type="ECO:0000313" key="2">
    <source>
        <dbReference type="EMBL" id="NMM63761.1"/>
    </source>
</evidence>
<evidence type="ECO:0000313" key="3">
    <source>
        <dbReference type="Proteomes" id="UP000537131"/>
    </source>
</evidence>
<dbReference type="GO" id="GO:0006313">
    <property type="term" value="P:DNA transposition"/>
    <property type="evidence" value="ECO:0007669"/>
    <property type="project" value="InterPro"/>
</dbReference>
<protein>
    <recommendedName>
        <fullName evidence="1">Transposase IS801/IS1294 domain-containing protein</fullName>
    </recommendedName>
</protein>
<dbReference type="Pfam" id="PF04986">
    <property type="entry name" value="Y2_Tnp"/>
    <property type="match status" value="1"/>
</dbReference>
<dbReference type="GO" id="GO:0003677">
    <property type="term" value="F:DNA binding"/>
    <property type="evidence" value="ECO:0007669"/>
    <property type="project" value="InterPro"/>
</dbReference>
<dbReference type="AlphaFoldDB" id="A0A7Y0EHV4"/>
<keyword evidence="3" id="KW-1185">Reference proteome</keyword>
<dbReference type="GO" id="GO:0004803">
    <property type="term" value="F:transposase activity"/>
    <property type="evidence" value="ECO:0007669"/>
    <property type="project" value="InterPro"/>
</dbReference>
<sequence length="58" mass="6648">MSHWYKKNKKCDYGVGVIAVIHTFGRDLKWNTHVHALVTEGTVDKSLFIKLNFNIGCI</sequence>
<reference evidence="2 3" key="1">
    <citation type="submission" date="2020-06" db="EMBL/GenBank/DDBJ databases">
        <title>Complete Genome Sequence of Clostridium muelleri sp. nov. P21T, an Acid-Alcohol Producing Acetogen Isolated from Old Hay.</title>
        <authorList>
            <person name="Duncan K.E."/>
            <person name="Tanner R.S."/>
        </authorList>
    </citation>
    <scope>NUCLEOTIDE SEQUENCE [LARGE SCALE GENOMIC DNA]</scope>
    <source>
        <strain evidence="2 3">P21</strain>
    </source>
</reference>
<evidence type="ECO:0000259" key="1">
    <source>
        <dbReference type="Pfam" id="PF04986"/>
    </source>
</evidence>
<dbReference type="EMBL" id="JABBNI010000025">
    <property type="protein sequence ID" value="NMM63761.1"/>
    <property type="molecule type" value="Genomic_DNA"/>
</dbReference>
<feature type="domain" description="Transposase IS801/IS1294" evidence="1">
    <location>
        <begin position="16"/>
        <end position="46"/>
    </location>
</feature>
<comment type="caution">
    <text evidence="2">The sequence shown here is derived from an EMBL/GenBank/DDBJ whole genome shotgun (WGS) entry which is preliminary data.</text>
</comment>
<gene>
    <name evidence="2" type="ORF">HBE96_13980</name>
</gene>
<organism evidence="2 3">
    <name type="scientific">Clostridium muellerianum</name>
    <dbReference type="NCBI Taxonomy" id="2716538"/>
    <lineage>
        <taxon>Bacteria</taxon>
        <taxon>Bacillati</taxon>
        <taxon>Bacillota</taxon>
        <taxon>Clostridia</taxon>
        <taxon>Eubacteriales</taxon>
        <taxon>Clostridiaceae</taxon>
        <taxon>Clostridium</taxon>
    </lineage>
</organism>